<dbReference type="GO" id="GO:0045300">
    <property type="term" value="F:stearoyl-[ACP] desaturase activity"/>
    <property type="evidence" value="ECO:0007669"/>
    <property type="project" value="InterPro"/>
</dbReference>
<comment type="similarity">
    <text evidence="2">Belongs to the fatty acid desaturase type 2 family.</text>
</comment>
<sequence length="290" mass="32275">MLAPMTSPKTDAELLAALEEVAEENYDRHVGAAQDWESHDFVPWAEGRNFAFLGGEDWTAAQAGLTDVDRIAATVSVLIADNLPAYHRDLAFSLRKKGVWWKWIGRWTAEENRHAIVLRDFLMTTRAVDPVELERVRIEYMTEGYSAPSLHVVDMLVKYALDETAAGLRHRRAAELATEPRLAAIFSRIAQDDELQATFFRNLVSAALDIEPDLSMRAIADRVADFAVPVVELPGQGSSSTLLENAGIYTPEMQSEQVVKPLLQEWNVFERNDFGADGTAARDEIASSVS</sequence>
<evidence type="ECO:0000256" key="1">
    <source>
        <dbReference type="ARBA" id="ARBA00001954"/>
    </source>
</evidence>
<evidence type="ECO:0000256" key="4">
    <source>
        <dbReference type="ARBA" id="ARBA00022516"/>
    </source>
</evidence>
<keyword evidence="6" id="KW-0276">Fatty acid metabolism</keyword>
<evidence type="ECO:0000256" key="7">
    <source>
        <dbReference type="ARBA" id="ARBA00023002"/>
    </source>
</evidence>
<dbReference type="PANTHER" id="PTHR31155">
    <property type="entry name" value="ACYL- ACYL-CARRIER-PROTEIN DESATURASE-RELATED"/>
    <property type="match status" value="1"/>
</dbReference>
<evidence type="ECO:0000256" key="6">
    <source>
        <dbReference type="ARBA" id="ARBA00022832"/>
    </source>
</evidence>
<dbReference type="SUPFAM" id="SSF47240">
    <property type="entry name" value="Ferritin-like"/>
    <property type="match status" value="1"/>
</dbReference>
<keyword evidence="10" id="KW-0275">Fatty acid biosynthesis</keyword>
<proteinExistence type="inferred from homology"/>
<dbReference type="PANTHER" id="PTHR31155:SF9">
    <property type="entry name" value="STEAROYL-[ACYL-CARRIER-PROTEIN] 9-DESATURASE 7, CHLOROPLASTIC"/>
    <property type="match status" value="1"/>
</dbReference>
<evidence type="ECO:0000256" key="3">
    <source>
        <dbReference type="ARBA" id="ARBA00011738"/>
    </source>
</evidence>
<dbReference type="GO" id="GO:0006633">
    <property type="term" value="P:fatty acid biosynthetic process"/>
    <property type="evidence" value="ECO:0007669"/>
    <property type="project" value="UniProtKB-KW"/>
</dbReference>
<dbReference type="InterPro" id="IPR012348">
    <property type="entry name" value="RNR-like"/>
</dbReference>
<dbReference type="Pfam" id="PF03405">
    <property type="entry name" value="FA_desaturase_2"/>
    <property type="match status" value="1"/>
</dbReference>
<dbReference type="InterPro" id="IPR009078">
    <property type="entry name" value="Ferritin-like_SF"/>
</dbReference>
<dbReference type="AlphaFoldDB" id="A0A917FZI0"/>
<dbReference type="EMBL" id="BMCU01000003">
    <property type="protein sequence ID" value="GGG15263.1"/>
    <property type="molecule type" value="Genomic_DNA"/>
</dbReference>
<keyword evidence="7" id="KW-0560">Oxidoreductase</keyword>
<evidence type="ECO:0000256" key="10">
    <source>
        <dbReference type="ARBA" id="ARBA00023160"/>
    </source>
</evidence>
<evidence type="ECO:0000256" key="9">
    <source>
        <dbReference type="ARBA" id="ARBA00023098"/>
    </source>
</evidence>
<accession>A0A917FZI0</accession>
<evidence type="ECO:0000313" key="13">
    <source>
        <dbReference type="Proteomes" id="UP000654257"/>
    </source>
</evidence>
<reference evidence="12" key="1">
    <citation type="journal article" date="2014" name="Int. J. Syst. Evol. Microbiol.">
        <title>Complete genome sequence of Corynebacterium casei LMG S-19264T (=DSM 44701T), isolated from a smear-ripened cheese.</title>
        <authorList>
            <consortium name="US DOE Joint Genome Institute (JGI-PGF)"/>
            <person name="Walter F."/>
            <person name="Albersmeier A."/>
            <person name="Kalinowski J."/>
            <person name="Ruckert C."/>
        </authorList>
    </citation>
    <scope>NUCLEOTIDE SEQUENCE</scope>
    <source>
        <strain evidence="12">CCM 7905</strain>
    </source>
</reference>
<keyword evidence="5 11" id="KW-0479">Metal-binding</keyword>
<name>A0A917FZI0_9NOCA</name>
<evidence type="ECO:0000256" key="11">
    <source>
        <dbReference type="PIRSR" id="PIRSR000346-1"/>
    </source>
</evidence>
<keyword evidence="9" id="KW-0443">Lipid metabolism</keyword>
<protein>
    <submittedName>
        <fullName evidence="12">Acyl-[acyl-carrier protein] desaturase</fullName>
    </submittedName>
</protein>
<feature type="binding site" evidence="11">
    <location>
        <position position="111"/>
    </location>
    <ligand>
        <name>Fe cation</name>
        <dbReference type="ChEBI" id="CHEBI:24875"/>
        <label>2</label>
    </ligand>
</feature>
<gene>
    <name evidence="12" type="ORF">GCM10007304_31680</name>
</gene>
<dbReference type="PIRSF" id="PIRSF000346">
    <property type="entry name" value="Dlt9_acylACP_des"/>
    <property type="match status" value="1"/>
</dbReference>
<keyword evidence="4" id="KW-0444">Lipid biosynthesis</keyword>
<comment type="subunit">
    <text evidence="3">Homodimer.</text>
</comment>
<organism evidence="12 13">
    <name type="scientific">Rhodococcoides trifolii</name>
    <dbReference type="NCBI Taxonomy" id="908250"/>
    <lineage>
        <taxon>Bacteria</taxon>
        <taxon>Bacillati</taxon>
        <taxon>Actinomycetota</taxon>
        <taxon>Actinomycetes</taxon>
        <taxon>Mycobacteriales</taxon>
        <taxon>Nocardiaceae</taxon>
        <taxon>Rhodococcoides</taxon>
    </lineage>
</organism>
<evidence type="ECO:0000256" key="8">
    <source>
        <dbReference type="ARBA" id="ARBA00023004"/>
    </source>
</evidence>
<feature type="binding site" evidence="11">
    <location>
        <position position="114"/>
    </location>
    <ligand>
        <name>Fe cation</name>
        <dbReference type="ChEBI" id="CHEBI:24875"/>
        <label>1</label>
    </ligand>
</feature>
<evidence type="ECO:0000313" key="12">
    <source>
        <dbReference type="EMBL" id="GGG15263.1"/>
    </source>
</evidence>
<dbReference type="GO" id="GO:0005829">
    <property type="term" value="C:cytosol"/>
    <property type="evidence" value="ECO:0007669"/>
    <property type="project" value="TreeGrafter"/>
</dbReference>
<keyword evidence="13" id="KW-1185">Reference proteome</keyword>
<dbReference type="GO" id="GO:0046872">
    <property type="term" value="F:metal ion binding"/>
    <property type="evidence" value="ECO:0007669"/>
    <property type="project" value="UniProtKB-KW"/>
</dbReference>
<evidence type="ECO:0000256" key="2">
    <source>
        <dbReference type="ARBA" id="ARBA00008749"/>
    </source>
</evidence>
<dbReference type="InterPro" id="IPR005067">
    <property type="entry name" value="Fatty_acid_desaturase-2"/>
</dbReference>
<feature type="binding site" evidence="11">
    <location>
        <position position="111"/>
    </location>
    <ligand>
        <name>Fe cation</name>
        <dbReference type="ChEBI" id="CHEBI:24875"/>
        <label>1</label>
    </ligand>
</feature>
<comment type="cofactor">
    <cofactor evidence="11">
        <name>Fe cation</name>
        <dbReference type="ChEBI" id="CHEBI:24875"/>
    </cofactor>
    <text evidence="11">Binds 2 iron ions per subunit.</text>
</comment>
<dbReference type="Proteomes" id="UP000654257">
    <property type="component" value="Unassembled WGS sequence"/>
</dbReference>
<reference evidence="12" key="2">
    <citation type="submission" date="2020-09" db="EMBL/GenBank/DDBJ databases">
        <authorList>
            <person name="Sun Q."/>
            <person name="Sedlacek I."/>
        </authorList>
    </citation>
    <scope>NUCLEOTIDE SEQUENCE</scope>
    <source>
        <strain evidence="12">CCM 7905</strain>
    </source>
</reference>
<comment type="cofactor">
    <cofactor evidence="1">
        <name>Fe(2+)</name>
        <dbReference type="ChEBI" id="CHEBI:29033"/>
    </cofactor>
</comment>
<comment type="caution">
    <text evidence="12">The sequence shown here is derived from an EMBL/GenBank/DDBJ whole genome shotgun (WGS) entry which is preliminary data.</text>
</comment>
<feature type="binding site" evidence="11">
    <location>
        <position position="163"/>
    </location>
    <ligand>
        <name>Fe cation</name>
        <dbReference type="ChEBI" id="CHEBI:24875"/>
        <label>2</label>
    </ligand>
</feature>
<dbReference type="Gene3D" id="1.10.620.20">
    <property type="entry name" value="Ribonucleotide Reductase, subunit A"/>
    <property type="match status" value="1"/>
</dbReference>
<keyword evidence="8 11" id="KW-0408">Iron</keyword>
<evidence type="ECO:0000256" key="5">
    <source>
        <dbReference type="ARBA" id="ARBA00022723"/>
    </source>
</evidence>